<dbReference type="PROSITE" id="PS51462">
    <property type="entry name" value="NUDIX"/>
    <property type="match status" value="1"/>
</dbReference>
<dbReference type="OrthoDB" id="5292471at2"/>
<dbReference type="GO" id="GO:0006753">
    <property type="term" value="P:nucleoside phosphate metabolic process"/>
    <property type="evidence" value="ECO:0007669"/>
    <property type="project" value="TreeGrafter"/>
</dbReference>
<dbReference type="InterPro" id="IPR004385">
    <property type="entry name" value="NDP_pyrophosphatase"/>
</dbReference>
<dbReference type="EMBL" id="FMBK01000010">
    <property type="protein sequence ID" value="SCC72540.1"/>
    <property type="molecule type" value="Genomic_DNA"/>
</dbReference>
<dbReference type="GO" id="GO:0019693">
    <property type="term" value="P:ribose phosphate metabolic process"/>
    <property type="evidence" value="ECO:0007669"/>
    <property type="project" value="TreeGrafter"/>
</dbReference>
<dbReference type="Proteomes" id="UP000243661">
    <property type="component" value="Unassembled WGS sequence"/>
</dbReference>
<gene>
    <name evidence="15" type="ORF">GA0116959_11067</name>
</gene>
<dbReference type="NCBIfam" id="TIGR00052">
    <property type="entry name" value="nudix-type nucleoside diphosphatase, YffH/AdpP family"/>
    <property type="match status" value="1"/>
</dbReference>
<reference evidence="15 16" key="1">
    <citation type="submission" date="2016-08" db="EMBL/GenBank/DDBJ databases">
        <authorList>
            <person name="Seilhamer J.J."/>
        </authorList>
    </citation>
    <scope>NUCLEOTIDE SEQUENCE [LARGE SCALE GENOMIC DNA]</scope>
    <source>
        <strain evidence="15 16">ANC 4874</strain>
    </source>
</reference>
<dbReference type="GO" id="GO:0019144">
    <property type="term" value="F:ADP-sugar diphosphatase activity"/>
    <property type="evidence" value="ECO:0007669"/>
    <property type="project" value="TreeGrafter"/>
</dbReference>
<dbReference type="GO" id="GO:0047631">
    <property type="term" value="F:ADP-ribose diphosphatase activity"/>
    <property type="evidence" value="ECO:0007669"/>
    <property type="project" value="UniProtKB-EC"/>
</dbReference>
<dbReference type="PANTHER" id="PTHR11839">
    <property type="entry name" value="UDP/ADP-SUGAR PYROPHOSPHATASE"/>
    <property type="match status" value="1"/>
</dbReference>
<evidence type="ECO:0000313" key="16">
    <source>
        <dbReference type="Proteomes" id="UP000243661"/>
    </source>
</evidence>
<dbReference type="PANTHER" id="PTHR11839:SF5">
    <property type="entry name" value="ADP-RIBOSE PYROPHOSPHATASE"/>
    <property type="match status" value="1"/>
</dbReference>
<comment type="function">
    <text evidence="8">Acts on ADP-mannose and ADP-glucose as well as ADP-ribose. Prevents glycogen biosynthesis. The reaction catalyzed by this enzyme is a limiting step of the gluconeogenic process.</text>
</comment>
<evidence type="ECO:0000256" key="11">
    <source>
        <dbReference type="ARBA" id="ARBA00033056"/>
    </source>
</evidence>
<dbReference type="InterPro" id="IPR000086">
    <property type="entry name" value="NUDIX_hydrolase_dom"/>
</dbReference>
<evidence type="ECO:0000256" key="8">
    <source>
        <dbReference type="ARBA" id="ARBA00025164"/>
    </source>
</evidence>
<comment type="similarity">
    <text evidence="2">Belongs to the Nudix hydrolase family. NudF subfamily.</text>
</comment>
<evidence type="ECO:0000256" key="3">
    <source>
        <dbReference type="ARBA" id="ARBA00012453"/>
    </source>
</evidence>
<organism evidence="15 16">
    <name type="scientific">Acinetobacter albensis</name>
    <dbReference type="NCBI Taxonomy" id="1673609"/>
    <lineage>
        <taxon>Bacteria</taxon>
        <taxon>Pseudomonadati</taxon>
        <taxon>Pseudomonadota</taxon>
        <taxon>Gammaproteobacteria</taxon>
        <taxon>Moraxellales</taxon>
        <taxon>Moraxellaceae</taxon>
        <taxon>Acinetobacter</taxon>
    </lineage>
</organism>
<dbReference type="SUPFAM" id="SSF55811">
    <property type="entry name" value="Nudix"/>
    <property type="match status" value="1"/>
</dbReference>
<comment type="cofactor">
    <cofactor evidence="1 13">
        <name>Mg(2+)</name>
        <dbReference type="ChEBI" id="CHEBI:18420"/>
    </cofactor>
</comment>
<sequence length="206" mass="23564">MNILQQATYQSNEVHIQSREYLYRGFIQVEKVSLKHRLFHQVEYTPILQRELIQRSEAAGVLIYNDTQQKFALIEQFRVGAIDDTDSPWQLEIIAGVLDGDESPESCIRRESLEESGCQINTLQHLFSFYPSAGACSELFHLYSAEAELPEKGGIFGMPDEGENIKLHLIDYRDIASLILNGRLKNAPVIMALQWLQQHINTSRNV</sequence>
<dbReference type="AlphaFoldDB" id="A0A1C4GWG3"/>
<feature type="domain" description="Nudix hydrolase" evidence="14">
    <location>
        <begin position="54"/>
        <end position="197"/>
    </location>
</feature>
<accession>A0A1C4GWG3</accession>
<evidence type="ECO:0000256" key="6">
    <source>
        <dbReference type="ARBA" id="ARBA00022801"/>
    </source>
</evidence>
<evidence type="ECO:0000256" key="4">
    <source>
        <dbReference type="ARBA" id="ARBA00013297"/>
    </source>
</evidence>
<evidence type="ECO:0000256" key="2">
    <source>
        <dbReference type="ARBA" id="ARBA00007482"/>
    </source>
</evidence>
<keyword evidence="6" id="KW-0378">Hydrolase</keyword>
<evidence type="ECO:0000313" key="15">
    <source>
        <dbReference type="EMBL" id="SCC72540.1"/>
    </source>
</evidence>
<comment type="catalytic activity">
    <reaction evidence="12">
        <text>ADP-D-ribose + H2O = D-ribose 5-phosphate + AMP + 2 H(+)</text>
        <dbReference type="Rhea" id="RHEA:10412"/>
        <dbReference type="ChEBI" id="CHEBI:15377"/>
        <dbReference type="ChEBI" id="CHEBI:15378"/>
        <dbReference type="ChEBI" id="CHEBI:57967"/>
        <dbReference type="ChEBI" id="CHEBI:78346"/>
        <dbReference type="ChEBI" id="CHEBI:456215"/>
        <dbReference type="EC" id="3.6.1.13"/>
    </reaction>
</comment>
<feature type="binding site" evidence="13">
    <location>
        <position position="115"/>
    </location>
    <ligand>
        <name>Mg(2+)</name>
        <dbReference type="ChEBI" id="CHEBI:18420"/>
        <label>1</label>
    </ligand>
</feature>
<dbReference type="RefSeq" id="WP_092720527.1">
    <property type="nucleotide sequence ID" value="NZ_FMBK01000010.1"/>
</dbReference>
<keyword evidence="7 13" id="KW-0460">Magnesium</keyword>
<evidence type="ECO:0000256" key="12">
    <source>
        <dbReference type="ARBA" id="ARBA00049546"/>
    </source>
</evidence>
<dbReference type="InterPro" id="IPR020084">
    <property type="entry name" value="NUDIX_hydrolase_CS"/>
</dbReference>
<dbReference type="CDD" id="cd24155">
    <property type="entry name" value="NUDIX_ADPRase"/>
    <property type="match status" value="1"/>
</dbReference>
<evidence type="ECO:0000256" key="1">
    <source>
        <dbReference type="ARBA" id="ARBA00001946"/>
    </source>
</evidence>
<dbReference type="PROSITE" id="PS00893">
    <property type="entry name" value="NUDIX_BOX"/>
    <property type="match status" value="1"/>
</dbReference>
<evidence type="ECO:0000256" key="9">
    <source>
        <dbReference type="ARBA" id="ARBA00030162"/>
    </source>
</evidence>
<dbReference type="Pfam" id="PF00293">
    <property type="entry name" value="NUDIX"/>
    <property type="match status" value="1"/>
</dbReference>
<keyword evidence="5 13" id="KW-0479">Metal-binding</keyword>
<evidence type="ECO:0000256" key="10">
    <source>
        <dbReference type="ARBA" id="ARBA00030308"/>
    </source>
</evidence>
<evidence type="ECO:0000256" key="13">
    <source>
        <dbReference type="PIRSR" id="PIRSR604385-2"/>
    </source>
</evidence>
<dbReference type="GO" id="GO:0005829">
    <property type="term" value="C:cytosol"/>
    <property type="evidence" value="ECO:0007669"/>
    <property type="project" value="TreeGrafter"/>
</dbReference>
<dbReference type="InterPro" id="IPR015797">
    <property type="entry name" value="NUDIX_hydrolase-like_dom_sf"/>
</dbReference>
<dbReference type="GO" id="GO:0046872">
    <property type="term" value="F:metal ion binding"/>
    <property type="evidence" value="ECO:0007669"/>
    <property type="project" value="UniProtKB-KW"/>
</dbReference>
<feature type="binding site" evidence="13">
    <location>
        <position position="163"/>
    </location>
    <ligand>
        <name>Mg(2+)</name>
        <dbReference type="ChEBI" id="CHEBI:18420"/>
        <label>1</label>
    </ligand>
</feature>
<dbReference type="EC" id="3.6.1.13" evidence="3"/>
<feature type="binding site" evidence="13">
    <location>
        <position position="111"/>
    </location>
    <ligand>
        <name>Mg(2+)</name>
        <dbReference type="ChEBI" id="CHEBI:18420"/>
        <label>1</label>
    </ligand>
</feature>
<protein>
    <recommendedName>
        <fullName evidence="4">ADP-ribose pyrophosphatase</fullName>
        <ecNumber evidence="3">3.6.1.13</ecNumber>
    </recommendedName>
    <alternativeName>
        <fullName evidence="9">ADP-ribose diphosphatase</fullName>
    </alternativeName>
    <alternativeName>
        <fullName evidence="11">ADP-ribose phosphohydrolase</fullName>
    </alternativeName>
    <alternativeName>
        <fullName evidence="10">Adenosine diphosphoribose pyrophosphatase</fullName>
    </alternativeName>
</protein>
<name>A0A1C4GWG3_9GAMM</name>
<evidence type="ECO:0000256" key="7">
    <source>
        <dbReference type="ARBA" id="ARBA00022842"/>
    </source>
</evidence>
<feature type="binding site" evidence="13">
    <location>
        <position position="95"/>
    </location>
    <ligand>
        <name>Mg(2+)</name>
        <dbReference type="ChEBI" id="CHEBI:18420"/>
        <label>1</label>
    </ligand>
</feature>
<evidence type="ECO:0000259" key="14">
    <source>
        <dbReference type="PROSITE" id="PS51462"/>
    </source>
</evidence>
<dbReference type="Gene3D" id="3.90.79.10">
    <property type="entry name" value="Nucleoside Triphosphate Pyrophosphohydrolase"/>
    <property type="match status" value="1"/>
</dbReference>
<evidence type="ECO:0000256" key="5">
    <source>
        <dbReference type="ARBA" id="ARBA00022723"/>
    </source>
</evidence>
<proteinExistence type="inferred from homology"/>